<protein>
    <recommendedName>
        <fullName evidence="4">Peptidase M15A C-terminal domain-containing protein</fullName>
    </recommendedName>
</protein>
<evidence type="ECO:0000313" key="3">
    <source>
        <dbReference type="Proteomes" id="UP000582837"/>
    </source>
</evidence>
<comment type="caution">
    <text evidence="2">The sequence shown here is derived from an EMBL/GenBank/DDBJ whole genome shotgun (WGS) entry which is preliminary data.</text>
</comment>
<evidence type="ECO:0000256" key="1">
    <source>
        <dbReference type="SAM" id="MobiDB-lite"/>
    </source>
</evidence>
<evidence type="ECO:0000313" key="2">
    <source>
        <dbReference type="EMBL" id="MBB6073281.1"/>
    </source>
</evidence>
<accession>A0A841H568</accession>
<organism evidence="2 3">
    <name type="scientific">Longimicrobium terrae</name>
    <dbReference type="NCBI Taxonomy" id="1639882"/>
    <lineage>
        <taxon>Bacteria</taxon>
        <taxon>Pseudomonadati</taxon>
        <taxon>Gemmatimonadota</taxon>
        <taxon>Longimicrobiia</taxon>
        <taxon>Longimicrobiales</taxon>
        <taxon>Longimicrobiaceae</taxon>
        <taxon>Longimicrobium</taxon>
    </lineage>
</organism>
<name>A0A841H568_9BACT</name>
<reference evidence="2 3" key="1">
    <citation type="submission" date="2020-08" db="EMBL/GenBank/DDBJ databases">
        <title>Genomic Encyclopedia of Type Strains, Phase IV (KMG-IV): sequencing the most valuable type-strain genomes for metagenomic binning, comparative biology and taxonomic classification.</title>
        <authorList>
            <person name="Goeker M."/>
        </authorList>
    </citation>
    <scope>NUCLEOTIDE SEQUENCE [LARGE SCALE GENOMIC DNA]</scope>
    <source>
        <strain evidence="2 3">DSM 29007</strain>
    </source>
</reference>
<evidence type="ECO:0008006" key="4">
    <source>
        <dbReference type="Google" id="ProtNLM"/>
    </source>
</evidence>
<dbReference type="Proteomes" id="UP000582837">
    <property type="component" value="Unassembled WGS sequence"/>
</dbReference>
<sequence>MSNLRVVDATRLPKVYRDVLRPGELMHDREGRARRLPRWFFEVPSWEAALETDLAPHFKVWEFLNVDVREHEVQRLRWPRYLPLGVSMLAAALEMLRAHVGTYVHVAANGGYRSPAHRLTHHASTHLWGTGVNLYRIGDDWLDDEKTINRYSRMARSLSPGIFALPYGHGVGETDDQLHLDLGYVAVVPHGARSEVDSADIRVDEDEGPVAEPLRGTDEDETETDR</sequence>
<feature type="region of interest" description="Disordered" evidence="1">
    <location>
        <begin position="195"/>
        <end position="226"/>
    </location>
</feature>
<gene>
    <name evidence="2" type="ORF">HNQ61_004948</name>
</gene>
<keyword evidence="3" id="KW-1185">Reference proteome</keyword>
<dbReference type="SUPFAM" id="SSF55166">
    <property type="entry name" value="Hedgehog/DD-peptidase"/>
    <property type="match status" value="1"/>
</dbReference>
<proteinExistence type="predicted"/>
<dbReference type="AlphaFoldDB" id="A0A841H568"/>
<dbReference type="InterPro" id="IPR009045">
    <property type="entry name" value="Zn_M74/Hedgehog-like"/>
</dbReference>
<dbReference type="RefSeq" id="WP_170032899.1">
    <property type="nucleotide sequence ID" value="NZ_JABDTL010000001.1"/>
</dbReference>
<dbReference type="EMBL" id="JACHIA010000023">
    <property type="protein sequence ID" value="MBB6073281.1"/>
    <property type="molecule type" value="Genomic_DNA"/>
</dbReference>